<evidence type="ECO:0000256" key="1">
    <source>
        <dbReference type="SAM" id="MobiDB-lite"/>
    </source>
</evidence>
<organism evidence="2 3">
    <name type="scientific">Nitrospirillum iridis</name>
    <dbReference type="NCBI Taxonomy" id="765888"/>
    <lineage>
        <taxon>Bacteria</taxon>
        <taxon>Pseudomonadati</taxon>
        <taxon>Pseudomonadota</taxon>
        <taxon>Alphaproteobacteria</taxon>
        <taxon>Rhodospirillales</taxon>
        <taxon>Azospirillaceae</taxon>
        <taxon>Nitrospirillum</taxon>
    </lineage>
</organism>
<sequence>MTAMNENFALETVALSIGVARDAGSASVGEGMRDAILTAAAVSFGFFGTLFHRSIATADEVFAILGRRFDLPEFPALRRAAQAEAVERMRQAGRREITLANIYDRLPVEPALAEALQAAELALELDVLRPDLVAQAAFHHALELGRPSLIIADTYLGRAFIREALIRHGLDPVALFISSDCNATTRGGDLFDLAADYLAMPRDRLLHIGGDLQAEIAQAAAKGFATFHYRCPAPPSPPATVETKATAEPLAPRELGYQVSGPAAVGFLNWLERQVKADGINQVLFLAPGGGLLERIVRENPGAWDLPPCASFQGSHLAFTLAAMNDQNFQGHLPFLVADSDGLAPYEVLERLGVPALAPEVMADYNLGDDVQLSTASHVRLLHFLYELRFEILKVCRRNRRGLFAQLKQLEARRGARVALVGLDWDGATQDALEVALQGLFELNIHGYSLCRAITGTQAGAWAPPRRADALLSTRTVAPSIIHRLYENRLLIDLLFGAPQDAIIGLDPGVGRVEVVRDERWEATGRRAAVISALTDGAMAFARDHAVKLRTSVPPPAVEMAWPLVEFVRPGALPLDAEIGSLTNVNAWTGTRNRQPALPHQHPWSSAHGSGR</sequence>
<name>A0A7X0AZX5_9PROT</name>
<protein>
    <submittedName>
        <fullName evidence="2">Uncharacterized protein</fullName>
    </submittedName>
</protein>
<gene>
    <name evidence="2" type="ORF">FHS74_003395</name>
</gene>
<dbReference type="EMBL" id="JACIIZ010000009">
    <property type="protein sequence ID" value="MBB6252827.1"/>
    <property type="molecule type" value="Genomic_DNA"/>
</dbReference>
<accession>A0A7X0AZX5</accession>
<keyword evidence="3" id="KW-1185">Reference proteome</keyword>
<dbReference type="Proteomes" id="UP000539175">
    <property type="component" value="Unassembled WGS sequence"/>
</dbReference>
<dbReference type="InterPro" id="IPR036412">
    <property type="entry name" value="HAD-like_sf"/>
</dbReference>
<comment type="caution">
    <text evidence="2">The sequence shown here is derived from an EMBL/GenBank/DDBJ whole genome shotgun (WGS) entry which is preliminary data.</text>
</comment>
<reference evidence="2 3" key="1">
    <citation type="submission" date="2020-08" db="EMBL/GenBank/DDBJ databases">
        <title>Genomic Encyclopedia of Type Strains, Phase IV (KMG-IV): sequencing the most valuable type-strain genomes for metagenomic binning, comparative biology and taxonomic classification.</title>
        <authorList>
            <person name="Goeker M."/>
        </authorList>
    </citation>
    <scope>NUCLEOTIDE SEQUENCE [LARGE SCALE GENOMIC DNA]</scope>
    <source>
        <strain evidence="2 3">DSM 22198</strain>
    </source>
</reference>
<evidence type="ECO:0000313" key="3">
    <source>
        <dbReference type="Proteomes" id="UP000539175"/>
    </source>
</evidence>
<dbReference type="AlphaFoldDB" id="A0A7X0AZX5"/>
<evidence type="ECO:0000313" key="2">
    <source>
        <dbReference type="EMBL" id="MBB6252827.1"/>
    </source>
</evidence>
<proteinExistence type="predicted"/>
<feature type="compositionally biased region" description="Polar residues" evidence="1">
    <location>
        <begin position="603"/>
        <end position="612"/>
    </location>
</feature>
<dbReference type="SUPFAM" id="SSF56784">
    <property type="entry name" value="HAD-like"/>
    <property type="match status" value="1"/>
</dbReference>
<feature type="region of interest" description="Disordered" evidence="1">
    <location>
        <begin position="592"/>
        <end position="612"/>
    </location>
</feature>